<evidence type="ECO:0000313" key="3">
    <source>
        <dbReference type="Proteomes" id="UP001054945"/>
    </source>
</evidence>
<reference evidence="2 3" key="1">
    <citation type="submission" date="2021-06" db="EMBL/GenBank/DDBJ databases">
        <title>Caerostris extrusa draft genome.</title>
        <authorList>
            <person name="Kono N."/>
            <person name="Arakawa K."/>
        </authorList>
    </citation>
    <scope>NUCLEOTIDE SEQUENCE [LARGE SCALE GENOMIC DNA]</scope>
</reference>
<evidence type="ECO:0000313" key="2">
    <source>
        <dbReference type="EMBL" id="GIX87469.1"/>
    </source>
</evidence>
<feature type="region of interest" description="Disordered" evidence="1">
    <location>
        <begin position="1"/>
        <end position="22"/>
    </location>
</feature>
<comment type="caution">
    <text evidence="2">The sequence shown here is derived from an EMBL/GenBank/DDBJ whole genome shotgun (WGS) entry which is preliminary data.</text>
</comment>
<evidence type="ECO:0000256" key="1">
    <source>
        <dbReference type="SAM" id="MobiDB-lite"/>
    </source>
</evidence>
<proteinExistence type="predicted"/>
<name>A0AAV4NSU2_CAEEX</name>
<dbReference type="EMBL" id="BPLR01003680">
    <property type="protein sequence ID" value="GIX87469.1"/>
    <property type="molecule type" value="Genomic_DNA"/>
</dbReference>
<dbReference type="Proteomes" id="UP001054945">
    <property type="component" value="Unassembled WGS sequence"/>
</dbReference>
<gene>
    <name evidence="2" type="ORF">CEXT_704591</name>
</gene>
<sequence>MGLLSLLNPNHQDSSTSGPTYWNRKTKYTEESSILALVEGKMIEMERNLNDRLRAEELEEEIGYSEENHLRGFKLLSKTTKNKYWLGAHLIQEYIRPRQCFKCYKFGHLANLLQKDKDMHKLWQPGTCMEGLQSRL</sequence>
<organism evidence="2 3">
    <name type="scientific">Caerostris extrusa</name>
    <name type="common">Bark spider</name>
    <name type="synonym">Caerostris bankana</name>
    <dbReference type="NCBI Taxonomy" id="172846"/>
    <lineage>
        <taxon>Eukaryota</taxon>
        <taxon>Metazoa</taxon>
        <taxon>Ecdysozoa</taxon>
        <taxon>Arthropoda</taxon>
        <taxon>Chelicerata</taxon>
        <taxon>Arachnida</taxon>
        <taxon>Araneae</taxon>
        <taxon>Araneomorphae</taxon>
        <taxon>Entelegynae</taxon>
        <taxon>Araneoidea</taxon>
        <taxon>Araneidae</taxon>
        <taxon>Caerostris</taxon>
    </lineage>
</organism>
<accession>A0AAV4NSU2</accession>
<feature type="compositionally biased region" description="Polar residues" evidence="1">
    <location>
        <begin position="7"/>
        <end position="20"/>
    </location>
</feature>
<protein>
    <submittedName>
        <fullName evidence="2">Uncharacterized protein</fullName>
    </submittedName>
</protein>
<dbReference type="AlphaFoldDB" id="A0AAV4NSU2"/>
<keyword evidence="3" id="KW-1185">Reference proteome</keyword>